<dbReference type="OrthoDB" id="3980126at2759"/>
<dbReference type="RefSeq" id="XP_040716812.1">
    <property type="nucleotide sequence ID" value="XM_040854691.1"/>
</dbReference>
<evidence type="ECO:0000256" key="2">
    <source>
        <dbReference type="SAM" id="MobiDB-lite"/>
    </source>
</evidence>
<comment type="similarity">
    <text evidence="1">Belongs to the STK19 family.</text>
</comment>
<dbReference type="GeneID" id="63770903"/>
<dbReference type="EMBL" id="MCFJ01000005">
    <property type="protein sequence ID" value="ORY65848.1"/>
    <property type="molecule type" value="Genomic_DNA"/>
</dbReference>
<dbReference type="AlphaFoldDB" id="A0A1Y2E2R8"/>
<dbReference type="Proteomes" id="UP000193689">
    <property type="component" value="Unassembled WGS sequence"/>
</dbReference>
<keyword evidence="4" id="KW-1185">Reference proteome</keyword>
<accession>A0A1Y2E2R8</accession>
<sequence length="408" mass="44510">MSLRSILGRSGRVKKKSSGAKRPSASSTSSSSSWTSSLPRSKPIGTPKGKVAAARVDDEDEYEDLFEDKLDDYGLVRALATDLQLRDTAQAILYIRSHMFSPIPDQAAGMTSTRISEVLNYRKQLPPIVTMSHIQALLSSPSAVEREIAEMAQSGIVRKIVVARRGEIGETLLLTTDLDKMIDECPQLSEATKEHFKTFLKENPATQMVPKTALSWSELDQLFKTGFLTAHHSGSVTHSSVSNTVNLYSRPEDKTTLVSLETVSKQPTGSLGTVGGVGAVHNAGGSGQRTQWSLPDGVTELRLAIPGNSAFLKLLSSALEHFVSLLSKSRFREATEGVLRDRWNGVVPKDDARDAAKRSRGEFTGKLAGQTRKWKQFRGLAFHFVLQQALGSGLVEVFETRSVGRGVR</sequence>
<evidence type="ECO:0000256" key="1">
    <source>
        <dbReference type="ARBA" id="ARBA00093458"/>
    </source>
</evidence>
<dbReference type="Pfam" id="PF10494">
    <property type="entry name" value="Stk19"/>
    <property type="match status" value="1"/>
</dbReference>
<dbReference type="InParanoid" id="A0A1Y2E2R8"/>
<evidence type="ECO:0000313" key="4">
    <source>
        <dbReference type="Proteomes" id="UP000193689"/>
    </source>
</evidence>
<feature type="non-terminal residue" evidence="3">
    <location>
        <position position="408"/>
    </location>
</feature>
<dbReference type="PANTHER" id="PTHR15243">
    <property type="entry name" value="SERINE/THREONINE-PROTEIN KINASE 19"/>
    <property type="match status" value="1"/>
</dbReference>
<feature type="compositionally biased region" description="Low complexity" evidence="2">
    <location>
        <begin position="20"/>
        <end position="42"/>
    </location>
</feature>
<organism evidence="3 4">
    <name type="scientific">Pseudomassariella vexata</name>
    <dbReference type="NCBI Taxonomy" id="1141098"/>
    <lineage>
        <taxon>Eukaryota</taxon>
        <taxon>Fungi</taxon>
        <taxon>Dikarya</taxon>
        <taxon>Ascomycota</taxon>
        <taxon>Pezizomycotina</taxon>
        <taxon>Sordariomycetes</taxon>
        <taxon>Xylariomycetidae</taxon>
        <taxon>Amphisphaeriales</taxon>
        <taxon>Pseudomassariaceae</taxon>
        <taxon>Pseudomassariella</taxon>
    </lineage>
</organism>
<comment type="caution">
    <text evidence="3">The sequence shown here is derived from an EMBL/GenBank/DDBJ whole genome shotgun (WGS) entry which is preliminary data.</text>
</comment>
<evidence type="ECO:0000313" key="3">
    <source>
        <dbReference type="EMBL" id="ORY65848.1"/>
    </source>
</evidence>
<feature type="region of interest" description="Disordered" evidence="2">
    <location>
        <begin position="1"/>
        <end position="55"/>
    </location>
</feature>
<keyword evidence="3" id="KW-0418">Kinase</keyword>
<name>A0A1Y2E2R8_9PEZI</name>
<dbReference type="GO" id="GO:0016301">
    <property type="term" value="F:kinase activity"/>
    <property type="evidence" value="ECO:0007669"/>
    <property type="project" value="UniProtKB-KW"/>
</dbReference>
<dbReference type="InterPro" id="IPR018865">
    <property type="entry name" value="STK19-like"/>
</dbReference>
<gene>
    <name evidence="3" type="ORF">BCR38DRAFT_314878</name>
</gene>
<dbReference type="PANTHER" id="PTHR15243:SF0">
    <property type="entry name" value="SERINE_THREONINE-PROTEIN KINASE 19"/>
    <property type="match status" value="1"/>
</dbReference>
<protein>
    <submittedName>
        <fullName evidence="3">Serine-threonine protein kinase 19-domain-containing protein</fullName>
    </submittedName>
</protein>
<dbReference type="GO" id="GO:0046579">
    <property type="term" value="P:positive regulation of Ras protein signal transduction"/>
    <property type="evidence" value="ECO:0007669"/>
    <property type="project" value="TreeGrafter"/>
</dbReference>
<reference evidence="3 4" key="1">
    <citation type="submission" date="2016-07" db="EMBL/GenBank/DDBJ databases">
        <title>Pervasive Adenine N6-methylation of Active Genes in Fungi.</title>
        <authorList>
            <consortium name="DOE Joint Genome Institute"/>
            <person name="Mondo S.J."/>
            <person name="Dannebaum R.O."/>
            <person name="Kuo R.C."/>
            <person name="Labutti K."/>
            <person name="Haridas S."/>
            <person name="Kuo A."/>
            <person name="Salamov A."/>
            <person name="Ahrendt S.R."/>
            <person name="Lipzen A."/>
            <person name="Sullivan W."/>
            <person name="Andreopoulos W.B."/>
            <person name="Clum A."/>
            <person name="Lindquist E."/>
            <person name="Daum C."/>
            <person name="Ramamoorthy G.K."/>
            <person name="Gryganskyi A."/>
            <person name="Culley D."/>
            <person name="Magnuson J.K."/>
            <person name="James T.Y."/>
            <person name="O'Malley M.A."/>
            <person name="Stajich J.E."/>
            <person name="Spatafora J.W."/>
            <person name="Visel A."/>
            <person name="Grigoriev I.V."/>
        </authorList>
    </citation>
    <scope>NUCLEOTIDE SEQUENCE [LARGE SCALE GENOMIC DNA]</scope>
    <source>
        <strain evidence="3 4">CBS 129021</strain>
    </source>
</reference>
<keyword evidence="3" id="KW-0808">Transferase</keyword>
<proteinExistence type="inferred from homology"/>